<keyword evidence="3" id="KW-0695">RNA-directed DNA polymerase</keyword>
<keyword evidence="4" id="KW-1185">Reference proteome</keyword>
<reference evidence="3" key="1">
    <citation type="journal article" date="2012" name="Nat. Biotechnol.">
        <title>Draft genome sequence of pigeonpea (Cajanus cajan), an orphan legume crop of resource-poor farmers.</title>
        <authorList>
            <person name="Varshney R.K."/>
            <person name="Chen W."/>
            <person name="Li Y."/>
            <person name="Bharti A.K."/>
            <person name="Saxena R.K."/>
            <person name="Schlueter J.A."/>
            <person name="Donoghue M.T."/>
            <person name="Azam S."/>
            <person name="Fan G."/>
            <person name="Whaley A.M."/>
            <person name="Farmer A.D."/>
            <person name="Sheridan J."/>
            <person name="Iwata A."/>
            <person name="Tuteja R."/>
            <person name="Penmetsa R.V."/>
            <person name="Wu W."/>
            <person name="Upadhyaya H.D."/>
            <person name="Yang S.P."/>
            <person name="Shah T."/>
            <person name="Saxena K.B."/>
            <person name="Michael T."/>
            <person name="McCombie W.R."/>
            <person name="Yang B."/>
            <person name="Zhang G."/>
            <person name="Yang H."/>
            <person name="Wang J."/>
            <person name="Spillane C."/>
            <person name="Cook D.R."/>
            <person name="May G.D."/>
            <person name="Xu X."/>
            <person name="Jackson S.A."/>
        </authorList>
    </citation>
    <scope>NUCLEOTIDE SEQUENCE [LARGE SCALE GENOMIC DNA]</scope>
</reference>
<dbReference type="STRING" id="3821.A0A151R8T8"/>
<dbReference type="Proteomes" id="UP000075243">
    <property type="component" value="Unassembled WGS sequence"/>
</dbReference>
<evidence type="ECO:0000256" key="1">
    <source>
        <dbReference type="SAM" id="Phobius"/>
    </source>
</evidence>
<proteinExistence type="predicted"/>
<dbReference type="Pfam" id="PF00078">
    <property type="entry name" value="RVT_1"/>
    <property type="match status" value="1"/>
</dbReference>
<keyword evidence="3" id="KW-0548">Nucleotidyltransferase</keyword>
<dbReference type="PANTHER" id="PTHR31635:SF196">
    <property type="entry name" value="REVERSE TRANSCRIPTASE DOMAIN-CONTAINING PROTEIN-RELATED"/>
    <property type="match status" value="1"/>
</dbReference>
<dbReference type="OMA" id="RINKSKC"/>
<accession>A0A151R8T8</accession>
<keyword evidence="1" id="KW-0472">Membrane</keyword>
<dbReference type="InterPro" id="IPR000477">
    <property type="entry name" value="RT_dom"/>
</dbReference>
<feature type="transmembrane region" description="Helical" evidence="1">
    <location>
        <begin position="589"/>
        <end position="611"/>
    </location>
</feature>
<keyword evidence="1" id="KW-1133">Transmembrane helix</keyword>
<dbReference type="GO" id="GO:0003964">
    <property type="term" value="F:RNA-directed DNA polymerase activity"/>
    <property type="evidence" value="ECO:0007669"/>
    <property type="project" value="UniProtKB-KW"/>
</dbReference>
<protein>
    <submittedName>
        <fullName evidence="3">LINE-1 reverse transcriptase isogeny</fullName>
    </submittedName>
</protein>
<sequence length="649" mass="74838">MSHNVRGLGRKTKWRFIRNLVCKEKIQVLCLQETKMFEITKSLCYTLWGDQHVESVVSPAINSAGGLLCLWNKDYFSVLNIFSDNGYLGMEGILKQGGHRVIIVNIYAPCDNAQKKVLWDSLKKKRVGSSTNMWCIMRDFNNVRSTEERQGTRIGEYGAADMREFNKFIMNMGLQDIPVAERKFTWFRPNGTARSKLDRFLISSEWLTTWPGSTQYILPRNIFDHCPIVMKNVLLDWGPKPFRTLDFCVTGSGAFILKEKLKGLKGKLKSWNKESFEDDEKKNKKELQELFWALATRNESLLRQKSRVKWLEEGDCNSKYFHDSINWRRRKNTIRGLNIGEVWTEEPKQVKEEVLKFFKHKFSETHCQRPTLGFPIGSNPSFVALIPKKLDPQDLSEFRPISLIGCMYKILAKILAKRLKPVLSKVIDQSQSAFLGNRNLLHNVLVVNEIIDEAKKKRKPCLIFKADFEKAYDSVNWEFLAYMMKRLGFCEFQVHRGLRQGDPLAPFLFIIVAEGLSGLMKSASLNGKFNGYHVGAENIPVSLFQYADDTVFLGEPSIDNVVTIKTTWKPVIDKIKNKLAGWKNKTISLAGRICLINSILSAIPLYFLFFFRLPKTVLKEIISIQRKFMWGMDDKETKICWGKGNNAKK</sequence>
<dbReference type="CDD" id="cd01650">
    <property type="entry name" value="RT_nLTR_like"/>
    <property type="match status" value="1"/>
</dbReference>
<evidence type="ECO:0000313" key="4">
    <source>
        <dbReference type="Proteomes" id="UP000075243"/>
    </source>
</evidence>
<name>A0A151R8T8_CAJCA</name>
<dbReference type="InterPro" id="IPR036691">
    <property type="entry name" value="Endo/exonu/phosph_ase_sf"/>
</dbReference>
<dbReference type="EMBL" id="KQ483943">
    <property type="protein sequence ID" value="KYP39048.1"/>
    <property type="molecule type" value="Genomic_DNA"/>
</dbReference>
<dbReference type="SUPFAM" id="SSF56672">
    <property type="entry name" value="DNA/RNA polymerases"/>
    <property type="match status" value="1"/>
</dbReference>
<organism evidence="3 4">
    <name type="scientific">Cajanus cajan</name>
    <name type="common">Pigeon pea</name>
    <name type="synonym">Cajanus indicus</name>
    <dbReference type="NCBI Taxonomy" id="3821"/>
    <lineage>
        <taxon>Eukaryota</taxon>
        <taxon>Viridiplantae</taxon>
        <taxon>Streptophyta</taxon>
        <taxon>Embryophyta</taxon>
        <taxon>Tracheophyta</taxon>
        <taxon>Spermatophyta</taxon>
        <taxon>Magnoliopsida</taxon>
        <taxon>eudicotyledons</taxon>
        <taxon>Gunneridae</taxon>
        <taxon>Pentapetalae</taxon>
        <taxon>rosids</taxon>
        <taxon>fabids</taxon>
        <taxon>Fabales</taxon>
        <taxon>Fabaceae</taxon>
        <taxon>Papilionoideae</taxon>
        <taxon>50 kb inversion clade</taxon>
        <taxon>NPAAA clade</taxon>
        <taxon>indigoferoid/millettioid clade</taxon>
        <taxon>Phaseoleae</taxon>
        <taxon>Cajanus</taxon>
    </lineage>
</organism>
<evidence type="ECO:0000259" key="2">
    <source>
        <dbReference type="PROSITE" id="PS50878"/>
    </source>
</evidence>
<dbReference type="PROSITE" id="PS50878">
    <property type="entry name" value="RT_POL"/>
    <property type="match status" value="1"/>
</dbReference>
<keyword evidence="3" id="KW-0808">Transferase</keyword>
<keyword evidence="1" id="KW-0812">Transmembrane</keyword>
<dbReference type="AlphaFoldDB" id="A0A151R8T8"/>
<dbReference type="InterPro" id="IPR043502">
    <property type="entry name" value="DNA/RNA_pol_sf"/>
</dbReference>
<dbReference type="Gene3D" id="3.60.10.10">
    <property type="entry name" value="Endonuclease/exonuclease/phosphatase"/>
    <property type="match status" value="1"/>
</dbReference>
<gene>
    <name evidence="3" type="ORF">KK1_039669</name>
</gene>
<dbReference type="PANTHER" id="PTHR31635">
    <property type="entry name" value="REVERSE TRANSCRIPTASE DOMAIN-CONTAINING PROTEIN-RELATED"/>
    <property type="match status" value="1"/>
</dbReference>
<feature type="domain" description="Reverse transcriptase" evidence="2">
    <location>
        <begin position="367"/>
        <end position="600"/>
    </location>
</feature>
<dbReference type="Gramene" id="C.cajan_37814.t">
    <property type="protein sequence ID" value="C.cajan_37814.t"/>
    <property type="gene ID" value="C.cajan_37814"/>
</dbReference>
<dbReference type="SUPFAM" id="SSF56219">
    <property type="entry name" value="DNase I-like"/>
    <property type="match status" value="1"/>
</dbReference>
<evidence type="ECO:0000313" key="3">
    <source>
        <dbReference type="EMBL" id="KYP39048.1"/>
    </source>
</evidence>